<dbReference type="RefSeq" id="WP_126168472.1">
    <property type="nucleotide sequence ID" value="NZ_CP020373.1"/>
</dbReference>
<organism evidence="1 2">
    <name type="scientific">Shewanella khirikhana</name>
    <dbReference type="NCBI Taxonomy" id="1965282"/>
    <lineage>
        <taxon>Bacteria</taxon>
        <taxon>Pseudomonadati</taxon>
        <taxon>Pseudomonadota</taxon>
        <taxon>Gammaproteobacteria</taxon>
        <taxon>Alteromonadales</taxon>
        <taxon>Shewanellaceae</taxon>
        <taxon>Shewanella</taxon>
    </lineage>
</organism>
<evidence type="ECO:0000313" key="2">
    <source>
        <dbReference type="Proteomes" id="UP000278437"/>
    </source>
</evidence>
<dbReference type="PANTHER" id="PTHR30087">
    <property type="entry name" value="INNER MEMBRANE PROTEIN"/>
    <property type="match status" value="1"/>
</dbReference>
<dbReference type="PANTHER" id="PTHR30087:SF1">
    <property type="entry name" value="HYPOTHETICAL CYTOSOLIC PROTEIN"/>
    <property type="match status" value="1"/>
</dbReference>
<keyword evidence="2" id="KW-1185">Reference proteome</keyword>
<name>A0ABN5TXW8_9GAMM</name>
<proteinExistence type="predicted"/>
<dbReference type="InterPro" id="IPR007553">
    <property type="entry name" value="2-thiour_desulf"/>
</dbReference>
<dbReference type="Proteomes" id="UP000278437">
    <property type="component" value="Chromosome"/>
</dbReference>
<sequence>MEKILVSACLLGEAVRYDGKDNLLDSPLWQGWQQQGRFVSICPECAGGLPTPRPAAEIVSPPAEIRRPPAEISRLSAEMQTPDPKQAIRVVTVTGEDVTAPFVRGAEAALKLAREANIRFAILKARSPSCGKGLIYDGSFSRTLIDGDGITAALLSQHGIEVFTEHQLPQLAKRLAEVGS</sequence>
<evidence type="ECO:0008006" key="3">
    <source>
        <dbReference type="Google" id="ProtNLM"/>
    </source>
</evidence>
<protein>
    <recommendedName>
        <fullName evidence="3">Purine nucleoside phosphorylase</fullName>
    </recommendedName>
</protein>
<gene>
    <name evidence="1" type="ORF">STH12_03224</name>
</gene>
<dbReference type="EMBL" id="CP020373">
    <property type="protein sequence ID" value="AZQ12284.1"/>
    <property type="molecule type" value="Genomic_DNA"/>
</dbReference>
<evidence type="ECO:0000313" key="1">
    <source>
        <dbReference type="EMBL" id="AZQ12284.1"/>
    </source>
</evidence>
<accession>A0ABN5TXW8</accession>
<reference evidence="2" key="1">
    <citation type="submission" date="2017-03" db="EMBL/GenBank/DDBJ databases">
        <title>Full genome sequence of a non-lethal Shewanella isolate that potentiates virulence of Vibio parahaemolyticus causing acute hepatopancreatic necrosis disease (AHPND) in shrimp.</title>
        <authorList>
            <person name="Prachumwat A."/>
            <person name="Sritunyalucksana K."/>
        </authorList>
    </citation>
    <scope>NUCLEOTIDE SEQUENCE [LARGE SCALE GENOMIC DNA]</scope>
    <source>
        <strain evidence="2">TH2012</strain>
    </source>
</reference>
<dbReference type="Pfam" id="PF04463">
    <property type="entry name" value="2-thiour_desulf"/>
    <property type="match status" value="1"/>
</dbReference>